<evidence type="ECO:0000256" key="7">
    <source>
        <dbReference type="ARBA" id="ARBA00049244"/>
    </source>
</evidence>
<gene>
    <name evidence="8" type="ORF">AQS8620_03249</name>
</gene>
<keyword evidence="5" id="KW-0239">DNA-directed DNA polymerase</keyword>
<dbReference type="AlphaFoldDB" id="A0A1Y5TPA4"/>
<dbReference type="InterPro" id="IPR027417">
    <property type="entry name" value="P-loop_NTPase"/>
</dbReference>
<dbReference type="InterPro" id="IPR008921">
    <property type="entry name" value="DNA_pol3_clamp-load_cplx_C"/>
</dbReference>
<proteinExistence type="inferred from homology"/>
<comment type="catalytic activity">
    <reaction evidence="7">
        <text>DNA(n) + a 2'-deoxyribonucleoside 5'-triphosphate = DNA(n+1) + diphosphate</text>
        <dbReference type="Rhea" id="RHEA:22508"/>
        <dbReference type="Rhea" id="RHEA-COMP:17339"/>
        <dbReference type="Rhea" id="RHEA-COMP:17340"/>
        <dbReference type="ChEBI" id="CHEBI:33019"/>
        <dbReference type="ChEBI" id="CHEBI:61560"/>
        <dbReference type="ChEBI" id="CHEBI:173112"/>
        <dbReference type="EC" id="2.7.7.7"/>
    </reaction>
</comment>
<keyword evidence="2" id="KW-0808">Transferase</keyword>
<dbReference type="EMBL" id="FWFS01000014">
    <property type="protein sequence ID" value="SLN68709.1"/>
    <property type="molecule type" value="Genomic_DNA"/>
</dbReference>
<dbReference type="EC" id="2.7.7.7" evidence="1"/>
<accession>A0A1Y5TPA4</accession>
<dbReference type="PANTHER" id="PTHR34388:SF1">
    <property type="entry name" value="DNA POLYMERASE III SUBUNIT DELTA"/>
    <property type="match status" value="1"/>
</dbReference>
<dbReference type="GO" id="GO:0009360">
    <property type="term" value="C:DNA polymerase III complex"/>
    <property type="evidence" value="ECO:0007669"/>
    <property type="project" value="TreeGrafter"/>
</dbReference>
<evidence type="ECO:0000313" key="9">
    <source>
        <dbReference type="Proteomes" id="UP000193862"/>
    </source>
</evidence>
<keyword evidence="3" id="KW-0548">Nucleotidyltransferase</keyword>
<evidence type="ECO:0000256" key="6">
    <source>
        <dbReference type="ARBA" id="ARBA00034754"/>
    </source>
</evidence>
<reference evidence="8 9" key="1">
    <citation type="submission" date="2017-03" db="EMBL/GenBank/DDBJ databases">
        <authorList>
            <person name="Afonso C.L."/>
            <person name="Miller P.J."/>
            <person name="Scott M.A."/>
            <person name="Spackman E."/>
            <person name="Goraichik I."/>
            <person name="Dimitrov K.M."/>
            <person name="Suarez D.L."/>
            <person name="Swayne D.E."/>
        </authorList>
    </citation>
    <scope>NUCLEOTIDE SEQUENCE [LARGE SCALE GENOMIC DNA]</scope>
    <source>
        <strain evidence="8 9">CECT 8620</strain>
    </source>
</reference>
<evidence type="ECO:0000256" key="2">
    <source>
        <dbReference type="ARBA" id="ARBA00022679"/>
    </source>
</evidence>
<dbReference type="GO" id="GO:0006261">
    <property type="term" value="P:DNA-templated DNA replication"/>
    <property type="evidence" value="ECO:0007669"/>
    <property type="project" value="TreeGrafter"/>
</dbReference>
<keyword evidence="9" id="KW-1185">Reference proteome</keyword>
<evidence type="ECO:0000256" key="1">
    <source>
        <dbReference type="ARBA" id="ARBA00012417"/>
    </source>
</evidence>
<protein>
    <recommendedName>
        <fullName evidence="1">DNA-directed DNA polymerase</fullName>
        <ecNumber evidence="1">2.7.7.7</ecNumber>
    </recommendedName>
</protein>
<evidence type="ECO:0000256" key="4">
    <source>
        <dbReference type="ARBA" id="ARBA00022705"/>
    </source>
</evidence>
<evidence type="ECO:0000313" key="8">
    <source>
        <dbReference type="EMBL" id="SLN68709.1"/>
    </source>
</evidence>
<dbReference type="NCBIfam" id="TIGR01128">
    <property type="entry name" value="holA"/>
    <property type="match status" value="1"/>
</dbReference>
<dbReference type="GO" id="GO:0003887">
    <property type="term" value="F:DNA-directed DNA polymerase activity"/>
    <property type="evidence" value="ECO:0007669"/>
    <property type="project" value="UniProtKB-KW"/>
</dbReference>
<name>A0A1Y5TPA4_9RHOB</name>
<dbReference type="Gene3D" id="3.40.50.300">
    <property type="entry name" value="P-loop containing nucleotide triphosphate hydrolases"/>
    <property type="match status" value="1"/>
</dbReference>
<dbReference type="SUPFAM" id="SSF48019">
    <property type="entry name" value="post-AAA+ oligomerization domain-like"/>
    <property type="match status" value="1"/>
</dbReference>
<dbReference type="GO" id="GO:0003677">
    <property type="term" value="F:DNA binding"/>
    <property type="evidence" value="ECO:0007669"/>
    <property type="project" value="InterPro"/>
</dbReference>
<keyword evidence="4" id="KW-0235">DNA replication</keyword>
<dbReference type="OrthoDB" id="9804983at2"/>
<dbReference type="Proteomes" id="UP000193862">
    <property type="component" value="Unassembled WGS sequence"/>
</dbReference>
<organism evidence="8 9">
    <name type="scientific">Aquimixticola soesokkakensis</name>
    <dbReference type="NCBI Taxonomy" id="1519096"/>
    <lineage>
        <taxon>Bacteria</taxon>
        <taxon>Pseudomonadati</taxon>
        <taxon>Pseudomonadota</taxon>
        <taxon>Alphaproteobacteria</taxon>
        <taxon>Rhodobacterales</taxon>
        <taxon>Paracoccaceae</taxon>
        <taxon>Aquimixticola</taxon>
    </lineage>
</organism>
<comment type="similarity">
    <text evidence="6">Belongs to the DNA polymerase HolA subunit family.</text>
</comment>
<sequence length="340" mass="36967">MKLSPRDALAFFANPDPRRAGLLIYGPDAMRIALKRQEVLANLVGPEGEAEMRLERLAGGELRKNAAALLDAVKAQGFFPGPRAVFVEDATETTFPAIEVALKDWREGDATIVVTANQLKATSKLRKLFEGHPNALAVAIYADPPSRAEIEAELAKAGIRNIDPEAMKDIEALGRELDPGDFRQTMEKLSLYKLGDSSAVISADVLNCAPATIEAELDDLLNIVAEGRAQDLGPMMNRIEGQGTNAVTLSIMAMRHFRQLHAAAAHPQGPAQGVAAMRPPIYGPRRDKILRQAQNWGVQRLETALGLLIETDLTLRSASRAPAMAVMERALLRLSMLARR</sequence>
<evidence type="ECO:0000256" key="3">
    <source>
        <dbReference type="ARBA" id="ARBA00022695"/>
    </source>
</evidence>
<dbReference type="PANTHER" id="PTHR34388">
    <property type="entry name" value="DNA POLYMERASE III SUBUNIT DELTA"/>
    <property type="match status" value="1"/>
</dbReference>
<evidence type="ECO:0000256" key="5">
    <source>
        <dbReference type="ARBA" id="ARBA00022932"/>
    </source>
</evidence>
<dbReference type="RefSeq" id="WP_085838043.1">
    <property type="nucleotide sequence ID" value="NZ_FWFS01000014.1"/>
</dbReference>
<dbReference type="Gene3D" id="1.20.272.10">
    <property type="match status" value="1"/>
</dbReference>
<dbReference type="InterPro" id="IPR005790">
    <property type="entry name" value="DNA_polIII_delta"/>
</dbReference>